<accession>A0A2M7UVN9</accession>
<proteinExistence type="predicted"/>
<sequence length="81" mass="9097">MLRIDYESYIPIGSKIVGKSIGEVESNFRELKIDHLHNSPVDIDSQVASDPKIVLKPGMSIKIKNANPKVLAKFCRDYDLP</sequence>
<dbReference type="EMBL" id="PFPA01000053">
    <property type="protein sequence ID" value="PIZ88049.1"/>
    <property type="molecule type" value="Genomic_DNA"/>
</dbReference>
<comment type="caution">
    <text evidence="1">The sequence shown here is derived from an EMBL/GenBank/DDBJ whole genome shotgun (WGS) entry which is preliminary data.</text>
</comment>
<evidence type="ECO:0000313" key="1">
    <source>
        <dbReference type="EMBL" id="PIZ88049.1"/>
    </source>
</evidence>
<evidence type="ECO:0000313" key="2">
    <source>
        <dbReference type="Proteomes" id="UP000230081"/>
    </source>
</evidence>
<dbReference type="Proteomes" id="UP000230081">
    <property type="component" value="Unassembled WGS sequence"/>
</dbReference>
<dbReference type="AlphaFoldDB" id="A0A2M7UVN9"/>
<name>A0A2M7UVN9_9BACT</name>
<organism evidence="1 2">
    <name type="scientific">Candidatus Nealsonbacteria bacterium CG_4_10_14_0_2_um_filter_39_15</name>
    <dbReference type="NCBI Taxonomy" id="1974681"/>
    <lineage>
        <taxon>Bacteria</taxon>
        <taxon>Candidatus Nealsoniibacteriota</taxon>
    </lineage>
</organism>
<reference evidence="2" key="1">
    <citation type="submission" date="2017-09" db="EMBL/GenBank/DDBJ databases">
        <title>Depth-based differentiation of microbial function through sediment-hosted aquifers and enrichment of novel symbionts in the deep terrestrial subsurface.</title>
        <authorList>
            <person name="Probst A.J."/>
            <person name="Ladd B."/>
            <person name="Jarett J.K."/>
            <person name="Geller-Mcgrath D.E."/>
            <person name="Sieber C.M.K."/>
            <person name="Emerson J.B."/>
            <person name="Anantharaman K."/>
            <person name="Thomas B.C."/>
            <person name="Malmstrom R."/>
            <person name="Stieglmeier M."/>
            <person name="Klingl A."/>
            <person name="Woyke T."/>
            <person name="Ryan C.M."/>
            <person name="Banfield J.F."/>
        </authorList>
    </citation>
    <scope>NUCLEOTIDE SEQUENCE [LARGE SCALE GENOMIC DNA]</scope>
</reference>
<protein>
    <submittedName>
        <fullName evidence="1">Uncharacterized protein</fullName>
    </submittedName>
</protein>
<gene>
    <name evidence="1" type="ORF">COX91_02205</name>
</gene>